<dbReference type="InterPro" id="IPR046357">
    <property type="entry name" value="PPIase_dom_sf"/>
</dbReference>
<dbReference type="GO" id="GO:0003755">
    <property type="term" value="F:peptidyl-prolyl cis-trans isomerase activity"/>
    <property type="evidence" value="ECO:0007669"/>
    <property type="project" value="UniProtKB-KW"/>
</dbReference>
<dbReference type="GO" id="GO:0005737">
    <property type="term" value="C:cytoplasm"/>
    <property type="evidence" value="ECO:0007669"/>
    <property type="project" value="TreeGrafter"/>
</dbReference>
<comment type="catalytic activity">
    <reaction evidence="1 5">
        <text>[protein]-peptidylproline (omega=180) = [protein]-peptidylproline (omega=0)</text>
        <dbReference type="Rhea" id="RHEA:16237"/>
        <dbReference type="Rhea" id="RHEA-COMP:10747"/>
        <dbReference type="Rhea" id="RHEA-COMP:10748"/>
        <dbReference type="ChEBI" id="CHEBI:83833"/>
        <dbReference type="ChEBI" id="CHEBI:83834"/>
        <dbReference type="EC" id="5.2.1.8"/>
    </reaction>
</comment>
<evidence type="ECO:0000256" key="5">
    <source>
        <dbReference type="PROSITE-ProRule" id="PRU00277"/>
    </source>
</evidence>
<protein>
    <recommendedName>
        <fullName evidence="2 5">peptidylprolyl isomerase</fullName>
        <ecNumber evidence="2 5">5.2.1.8</ecNumber>
    </recommendedName>
</protein>
<keyword evidence="3 5" id="KW-0697">Rotamase</keyword>
<dbReference type="PANTHER" id="PTHR10516:SF443">
    <property type="entry name" value="FK506-BINDING PROTEIN 59-RELATED"/>
    <property type="match status" value="1"/>
</dbReference>
<reference evidence="7 8" key="1">
    <citation type="submission" date="2024-03" db="EMBL/GenBank/DDBJ databases">
        <title>The Acrasis kona genome and developmental transcriptomes reveal deep origins of eukaryotic multicellular pathways.</title>
        <authorList>
            <person name="Sheikh S."/>
            <person name="Fu C.-J."/>
            <person name="Brown M.W."/>
            <person name="Baldauf S.L."/>
        </authorList>
    </citation>
    <scope>NUCLEOTIDE SEQUENCE [LARGE SCALE GENOMIC DNA]</scope>
    <source>
        <strain evidence="7 8">ATCC MYA-3509</strain>
    </source>
</reference>
<evidence type="ECO:0000256" key="1">
    <source>
        <dbReference type="ARBA" id="ARBA00000971"/>
    </source>
</evidence>
<keyword evidence="8" id="KW-1185">Reference proteome</keyword>
<sequence length="108" mass="11642">MGVTKEITQNGTGAEVVAGQNVTVHCTGLLLNNTKFWSTHDKNQPFSFQVGVGKVIKGWDEGVIGMKVGEKARLTCSPDYAYGPRGFPAWGIGPNSTLIFEIELLSTQ</sequence>
<proteinExistence type="predicted"/>
<dbReference type="EMBL" id="JAOPGA020001833">
    <property type="protein sequence ID" value="KAL0491621.1"/>
    <property type="molecule type" value="Genomic_DNA"/>
</dbReference>
<feature type="domain" description="PPIase FKBP-type" evidence="6">
    <location>
        <begin position="19"/>
        <end position="108"/>
    </location>
</feature>
<keyword evidence="4 5" id="KW-0413">Isomerase</keyword>
<evidence type="ECO:0000259" key="6">
    <source>
        <dbReference type="PROSITE" id="PS50059"/>
    </source>
</evidence>
<dbReference type="FunFam" id="3.10.50.40:FF:000006">
    <property type="entry name" value="Peptidyl-prolyl cis-trans isomerase"/>
    <property type="match status" value="1"/>
</dbReference>
<dbReference type="InterPro" id="IPR001179">
    <property type="entry name" value="PPIase_FKBP_dom"/>
</dbReference>
<evidence type="ECO:0000256" key="4">
    <source>
        <dbReference type="ARBA" id="ARBA00023235"/>
    </source>
</evidence>
<dbReference type="Pfam" id="PF00254">
    <property type="entry name" value="FKBP_C"/>
    <property type="match status" value="1"/>
</dbReference>
<organism evidence="7 8">
    <name type="scientific">Acrasis kona</name>
    <dbReference type="NCBI Taxonomy" id="1008807"/>
    <lineage>
        <taxon>Eukaryota</taxon>
        <taxon>Discoba</taxon>
        <taxon>Heterolobosea</taxon>
        <taxon>Tetramitia</taxon>
        <taxon>Eutetramitia</taxon>
        <taxon>Acrasidae</taxon>
        <taxon>Acrasis</taxon>
    </lineage>
</organism>
<dbReference type="Gene3D" id="3.10.50.40">
    <property type="match status" value="1"/>
</dbReference>
<dbReference type="InterPro" id="IPR050689">
    <property type="entry name" value="FKBP-type_PPIase"/>
</dbReference>
<dbReference type="EC" id="5.2.1.8" evidence="2 5"/>
<dbReference type="AlphaFoldDB" id="A0AAW2ZP45"/>
<evidence type="ECO:0000256" key="3">
    <source>
        <dbReference type="ARBA" id="ARBA00023110"/>
    </source>
</evidence>
<evidence type="ECO:0000313" key="7">
    <source>
        <dbReference type="EMBL" id="KAL0491621.1"/>
    </source>
</evidence>
<evidence type="ECO:0000313" key="8">
    <source>
        <dbReference type="Proteomes" id="UP001431209"/>
    </source>
</evidence>
<dbReference type="PANTHER" id="PTHR10516">
    <property type="entry name" value="PEPTIDYL-PROLYL CIS-TRANS ISOMERASE"/>
    <property type="match status" value="1"/>
</dbReference>
<accession>A0AAW2ZP45</accession>
<name>A0AAW2ZP45_9EUKA</name>
<dbReference type="PROSITE" id="PS50059">
    <property type="entry name" value="FKBP_PPIASE"/>
    <property type="match status" value="1"/>
</dbReference>
<evidence type="ECO:0000256" key="2">
    <source>
        <dbReference type="ARBA" id="ARBA00013194"/>
    </source>
</evidence>
<dbReference type="SUPFAM" id="SSF54534">
    <property type="entry name" value="FKBP-like"/>
    <property type="match status" value="1"/>
</dbReference>
<dbReference type="Proteomes" id="UP001431209">
    <property type="component" value="Unassembled WGS sequence"/>
</dbReference>
<gene>
    <name evidence="7" type="ORF">AKO1_010319</name>
</gene>
<comment type="caution">
    <text evidence="7">The sequence shown here is derived from an EMBL/GenBank/DDBJ whole genome shotgun (WGS) entry which is preliminary data.</text>
</comment>